<dbReference type="GO" id="GO:0005634">
    <property type="term" value="C:nucleus"/>
    <property type="evidence" value="ECO:0007669"/>
    <property type="project" value="UniProtKB-SubCell"/>
</dbReference>
<dbReference type="GO" id="GO:0000785">
    <property type="term" value="C:chromatin"/>
    <property type="evidence" value="ECO:0007669"/>
    <property type="project" value="TreeGrafter"/>
</dbReference>
<dbReference type="InterPro" id="IPR024132">
    <property type="entry name" value="Akirin"/>
</dbReference>
<evidence type="ECO:0000256" key="3">
    <source>
        <dbReference type="ARBA" id="ARBA00023242"/>
    </source>
</evidence>
<name>A0A1I8AR23_9BILA</name>
<proteinExistence type="inferred from homology"/>
<dbReference type="AlphaFoldDB" id="A0A1I8AR23"/>
<protein>
    <submittedName>
        <fullName evidence="6">Akirin</fullName>
    </submittedName>
</protein>
<evidence type="ECO:0000256" key="1">
    <source>
        <dbReference type="ARBA" id="ARBA00004123"/>
    </source>
</evidence>
<dbReference type="Proteomes" id="UP000095287">
    <property type="component" value="Unplaced"/>
</dbReference>
<dbReference type="PANTHER" id="PTHR13293:SF6">
    <property type="entry name" value="AKIRIN-RELATED"/>
    <property type="match status" value="1"/>
</dbReference>
<evidence type="ECO:0000256" key="4">
    <source>
        <dbReference type="SAM" id="MobiDB-lite"/>
    </source>
</evidence>
<dbReference type="PANTHER" id="PTHR13293">
    <property type="entry name" value="AKIRIN-RELATED"/>
    <property type="match status" value="1"/>
</dbReference>
<keyword evidence="5" id="KW-1185">Reference proteome</keyword>
<comment type="similarity">
    <text evidence="2">Belongs to the akirin family.</text>
</comment>
<dbReference type="WBParaSite" id="L893_g8576.t2">
    <property type="protein sequence ID" value="L893_g8576.t2"/>
    <property type="gene ID" value="L893_g8576"/>
</dbReference>
<feature type="region of interest" description="Disordered" evidence="4">
    <location>
        <begin position="20"/>
        <end position="41"/>
    </location>
</feature>
<evidence type="ECO:0000313" key="5">
    <source>
        <dbReference type="Proteomes" id="UP000095287"/>
    </source>
</evidence>
<sequence>MTCGLALKRPFDFETYLSADGPSQAKRQRQSPHCSPFRPQLGTIAASLPTSSTLKVLHQDESDDSPFATVNGGKLTSAQLESYLRAEVRSLRRRKLIPRRRVESGSGHVDQNKPSTSYRAVSPVNSGSSDSEGESNHRRENITRSARHMSPTESDDLYEKPQFSLKQVQLICERLLQEQEVRLRYEYENVLSTQLSGKDDDMFLYLHEVSISEQHEQYVTFVQEQIKASSTNHNATTYVS</sequence>
<evidence type="ECO:0000256" key="2">
    <source>
        <dbReference type="ARBA" id="ARBA00005625"/>
    </source>
</evidence>
<comment type="subcellular location">
    <subcellularLocation>
        <location evidence="1">Nucleus</location>
    </subcellularLocation>
</comment>
<keyword evidence="3" id="KW-0539">Nucleus</keyword>
<organism evidence="5 6">
    <name type="scientific">Steinernema glaseri</name>
    <dbReference type="NCBI Taxonomy" id="37863"/>
    <lineage>
        <taxon>Eukaryota</taxon>
        <taxon>Metazoa</taxon>
        <taxon>Ecdysozoa</taxon>
        <taxon>Nematoda</taxon>
        <taxon>Chromadorea</taxon>
        <taxon>Rhabditida</taxon>
        <taxon>Tylenchina</taxon>
        <taxon>Panagrolaimomorpha</taxon>
        <taxon>Strongyloidoidea</taxon>
        <taxon>Steinernematidae</taxon>
        <taxon>Steinernema</taxon>
    </lineage>
</organism>
<accession>A0A1I8AR23</accession>
<dbReference type="GO" id="GO:0045089">
    <property type="term" value="P:positive regulation of innate immune response"/>
    <property type="evidence" value="ECO:0007669"/>
    <property type="project" value="TreeGrafter"/>
</dbReference>
<evidence type="ECO:0000313" key="6">
    <source>
        <dbReference type="WBParaSite" id="L893_g8576.t2"/>
    </source>
</evidence>
<reference evidence="6" key="1">
    <citation type="submission" date="2016-11" db="UniProtKB">
        <authorList>
            <consortium name="WormBaseParasite"/>
        </authorList>
    </citation>
    <scope>IDENTIFICATION</scope>
</reference>
<feature type="region of interest" description="Disordered" evidence="4">
    <location>
        <begin position="98"/>
        <end position="158"/>
    </location>
</feature>
<dbReference type="GO" id="GO:0045944">
    <property type="term" value="P:positive regulation of transcription by RNA polymerase II"/>
    <property type="evidence" value="ECO:0007669"/>
    <property type="project" value="TreeGrafter"/>
</dbReference>
<dbReference type="GO" id="GO:0003712">
    <property type="term" value="F:transcription coregulator activity"/>
    <property type="evidence" value="ECO:0007669"/>
    <property type="project" value="TreeGrafter"/>
</dbReference>